<accession>A0A0L0F839</accession>
<reference evidence="2 3" key="1">
    <citation type="submission" date="2011-02" db="EMBL/GenBank/DDBJ databases">
        <title>The Genome Sequence of Sphaeroforma arctica JP610.</title>
        <authorList>
            <consortium name="The Broad Institute Genome Sequencing Platform"/>
            <person name="Russ C."/>
            <person name="Cuomo C."/>
            <person name="Young S.K."/>
            <person name="Zeng Q."/>
            <person name="Gargeya S."/>
            <person name="Alvarado L."/>
            <person name="Berlin A."/>
            <person name="Chapman S.B."/>
            <person name="Chen Z."/>
            <person name="Freedman E."/>
            <person name="Gellesch M."/>
            <person name="Goldberg J."/>
            <person name="Griggs A."/>
            <person name="Gujja S."/>
            <person name="Heilman E."/>
            <person name="Heiman D."/>
            <person name="Howarth C."/>
            <person name="Mehta T."/>
            <person name="Neiman D."/>
            <person name="Pearson M."/>
            <person name="Roberts A."/>
            <person name="Saif S."/>
            <person name="Shea T."/>
            <person name="Shenoy N."/>
            <person name="Sisk P."/>
            <person name="Stolte C."/>
            <person name="Sykes S."/>
            <person name="White J."/>
            <person name="Yandava C."/>
            <person name="Burger G."/>
            <person name="Gray M.W."/>
            <person name="Holland P.W.H."/>
            <person name="King N."/>
            <person name="Lang F.B.F."/>
            <person name="Roger A.J."/>
            <person name="Ruiz-Trillo I."/>
            <person name="Haas B."/>
            <person name="Nusbaum C."/>
            <person name="Birren B."/>
        </authorList>
    </citation>
    <scope>NUCLEOTIDE SEQUENCE [LARGE SCALE GENOMIC DNA]</scope>
    <source>
        <strain evidence="2 3">JP610</strain>
    </source>
</reference>
<dbReference type="GeneID" id="25915054"/>
<dbReference type="Proteomes" id="UP000054560">
    <property type="component" value="Unassembled WGS sequence"/>
</dbReference>
<evidence type="ECO:0000313" key="2">
    <source>
        <dbReference type="EMBL" id="KNC72890.1"/>
    </source>
</evidence>
<dbReference type="EMBL" id="KQ246362">
    <property type="protein sequence ID" value="KNC72890.1"/>
    <property type="molecule type" value="Genomic_DNA"/>
</dbReference>
<gene>
    <name evidence="2" type="ORF">SARC_14550</name>
</gene>
<evidence type="ECO:0000256" key="1">
    <source>
        <dbReference type="SAM" id="MobiDB-lite"/>
    </source>
</evidence>
<sequence length="166" mass="18149">MWLSAGPLTFPVLFSYTSDGGDEMHSTIQARFDGKTVYRLNINTNPDPAHVDREVDGLFLDVITTFKSDVNADTSSVVGRVNSFQSSPLPISPRVPVQQRPSMMSPSNDLNNSRRSSVMNSGKERVATAMYLSAPDVNDIMGFISTLVQNAVVPSMQTTYIELSNA</sequence>
<feature type="non-terminal residue" evidence="2">
    <location>
        <position position="166"/>
    </location>
</feature>
<keyword evidence="3" id="KW-1185">Reference proteome</keyword>
<protein>
    <submittedName>
        <fullName evidence="2">Uncharacterized protein</fullName>
    </submittedName>
</protein>
<evidence type="ECO:0000313" key="3">
    <source>
        <dbReference type="Proteomes" id="UP000054560"/>
    </source>
</evidence>
<organism evidence="2 3">
    <name type="scientific">Sphaeroforma arctica JP610</name>
    <dbReference type="NCBI Taxonomy" id="667725"/>
    <lineage>
        <taxon>Eukaryota</taxon>
        <taxon>Ichthyosporea</taxon>
        <taxon>Ichthyophonida</taxon>
        <taxon>Sphaeroforma</taxon>
    </lineage>
</organism>
<dbReference type="AlphaFoldDB" id="A0A0L0F839"/>
<proteinExistence type="predicted"/>
<feature type="region of interest" description="Disordered" evidence="1">
    <location>
        <begin position="89"/>
        <end position="116"/>
    </location>
</feature>
<dbReference type="RefSeq" id="XP_014146792.1">
    <property type="nucleotide sequence ID" value="XM_014291317.1"/>
</dbReference>
<name>A0A0L0F839_9EUKA</name>
<feature type="compositionally biased region" description="Polar residues" evidence="1">
    <location>
        <begin position="99"/>
        <end position="116"/>
    </location>
</feature>